<reference evidence="2" key="1">
    <citation type="submission" date="2021-01" db="EMBL/GenBank/DDBJ databases">
        <authorList>
            <person name="Corre E."/>
            <person name="Pelletier E."/>
            <person name="Niang G."/>
            <person name="Scheremetjew M."/>
            <person name="Finn R."/>
            <person name="Kale V."/>
            <person name="Holt S."/>
            <person name="Cochrane G."/>
            <person name="Meng A."/>
            <person name="Brown T."/>
            <person name="Cohen L."/>
        </authorList>
    </citation>
    <scope>NUCLEOTIDE SEQUENCE</scope>
</reference>
<feature type="compositionally biased region" description="Polar residues" evidence="1">
    <location>
        <begin position="220"/>
        <end position="229"/>
    </location>
</feature>
<evidence type="ECO:0000256" key="1">
    <source>
        <dbReference type="SAM" id="MobiDB-lite"/>
    </source>
</evidence>
<feature type="region of interest" description="Disordered" evidence="1">
    <location>
        <begin position="320"/>
        <end position="344"/>
    </location>
</feature>
<accession>A0A7S1AFC2</accession>
<evidence type="ECO:0000313" key="2">
    <source>
        <dbReference type="EMBL" id="CAD8852369.1"/>
    </source>
</evidence>
<protein>
    <submittedName>
        <fullName evidence="2">Uncharacterized protein</fullName>
    </submittedName>
</protein>
<feature type="region of interest" description="Disordered" evidence="1">
    <location>
        <begin position="220"/>
        <end position="239"/>
    </location>
</feature>
<name>A0A7S1AFC2_NOCSC</name>
<proteinExistence type="predicted"/>
<dbReference type="AlphaFoldDB" id="A0A7S1AFC2"/>
<organism evidence="2">
    <name type="scientific">Noctiluca scintillans</name>
    <name type="common">Sea sparkle</name>
    <name type="synonym">Red tide dinoflagellate</name>
    <dbReference type="NCBI Taxonomy" id="2966"/>
    <lineage>
        <taxon>Eukaryota</taxon>
        <taxon>Sar</taxon>
        <taxon>Alveolata</taxon>
        <taxon>Dinophyceae</taxon>
        <taxon>Noctilucales</taxon>
        <taxon>Noctilucaceae</taxon>
        <taxon>Noctiluca</taxon>
    </lineage>
</organism>
<gene>
    <name evidence="2" type="ORF">NSCI0253_LOCUS26719</name>
</gene>
<feature type="compositionally biased region" description="Basic and acidic residues" evidence="1">
    <location>
        <begin position="320"/>
        <end position="330"/>
    </location>
</feature>
<sequence>MVAYDPLSLVRSRSEDGLYRESSFFKLSDGDSSDDGSTAYGSSMDSIREHRVKALDLEVLFEFDTTTLVNVASKACGTLRGSFAMVPTASADEEQCGEENDGRDSEVQSLKKECEVKDKQIEQLKRTVCELLLWVSAHPRGRATKDSARDPLGALDPGAGTELRASAPEFVSLGIPSLVGGLPGCPSRGSCPRHKRGAGLNRCRTGVVCYRQQQAPRTCRNPRSANTVNKDWGDFPQNRSHMRIDDRAQKEPFQACVRKSRSERSRLHRLHHKELPHFDRPEPLVDKDDTTAWPLLADTLSSNRRGGVKLAEFRAGEAARCRTSGPRDAKMGGALPIGARESQS</sequence>
<dbReference type="EMBL" id="HBFQ01037799">
    <property type="protein sequence ID" value="CAD8852369.1"/>
    <property type="molecule type" value="Transcribed_RNA"/>
</dbReference>